<reference evidence="5" key="1">
    <citation type="submission" date="2020-10" db="EMBL/GenBank/DDBJ databases">
        <authorList>
            <person name="Gilroy R."/>
        </authorList>
    </citation>
    <scope>NUCLEOTIDE SEQUENCE</scope>
    <source>
        <strain evidence="5">CHK184-20233</strain>
    </source>
</reference>
<evidence type="ECO:0000256" key="4">
    <source>
        <dbReference type="SAM" id="MobiDB-lite"/>
    </source>
</evidence>
<comment type="caution">
    <text evidence="5">The sequence shown here is derived from an EMBL/GenBank/DDBJ whole genome shotgun (WGS) entry which is preliminary data.</text>
</comment>
<dbReference type="HAMAP" id="MF_00984">
    <property type="entry name" value="SSB"/>
    <property type="match status" value="1"/>
</dbReference>
<reference evidence="5" key="2">
    <citation type="journal article" date="2021" name="PeerJ">
        <title>Extensive microbial diversity within the chicken gut microbiome revealed by metagenomics and culture.</title>
        <authorList>
            <person name="Gilroy R."/>
            <person name="Ravi A."/>
            <person name="Getino M."/>
            <person name="Pursley I."/>
            <person name="Horton D.L."/>
            <person name="Alikhan N.F."/>
            <person name="Baker D."/>
            <person name="Gharbi K."/>
            <person name="Hall N."/>
            <person name="Watson M."/>
            <person name="Adriaenssens E.M."/>
            <person name="Foster-Nyarko E."/>
            <person name="Jarju S."/>
            <person name="Secka A."/>
            <person name="Antonio M."/>
            <person name="Oren A."/>
            <person name="Chaudhuri R.R."/>
            <person name="La Ragione R."/>
            <person name="Hildebrand F."/>
            <person name="Pallen M.J."/>
        </authorList>
    </citation>
    <scope>NUCLEOTIDE SEQUENCE</scope>
    <source>
        <strain evidence="5">CHK184-20233</strain>
    </source>
</reference>
<dbReference type="GO" id="GO:0009295">
    <property type="term" value="C:nucleoid"/>
    <property type="evidence" value="ECO:0007669"/>
    <property type="project" value="TreeGrafter"/>
</dbReference>
<feature type="compositionally biased region" description="Polar residues" evidence="4">
    <location>
        <begin position="140"/>
        <end position="151"/>
    </location>
</feature>
<dbReference type="AlphaFoldDB" id="A0A9D1DVC2"/>
<evidence type="ECO:0000256" key="3">
    <source>
        <dbReference type="PIRNR" id="PIRNR002070"/>
    </source>
</evidence>
<dbReference type="CDD" id="cd04496">
    <property type="entry name" value="SSB_OBF"/>
    <property type="match status" value="1"/>
</dbReference>
<dbReference type="InterPro" id="IPR000424">
    <property type="entry name" value="Primosome_PriB/ssb"/>
</dbReference>
<comment type="caution">
    <text evidence="2">Lacks conserved residue(s) required for the propagation of feature annotation.</text>
</comment>
<protein>
    <recommendedName>
        <fullName evidence="2 3">Single-stranded DNA-binding protein</fullName>
        <shortName evidence="2">SSB</shortName>
    </recommendedName>
</protein>
<dbReference type="PANTHER" id="PTHR10302:SF27">
    <property type="entry name" value="SINGLE-STRANDED DNA-BINDING PROTEIN"/>
    <property type="match status" value="1"/>
</dbReference>
<proteinExistence type="inferred from homology"/>
<dbReference type="EMBL" id="DVHC01000062">
    <property type="protein sequence ID" value="HIR59690.1"/>
    <property type="molecule type" value="Genomic_DNA"/>
</dbReference>
<dbReference type="GO" id="GO:0006260">
    <property type="term" value="P:DNA replication"/>
    <property type="evidence" value="ECO:0007669"/>
    <property type="project" value="InterPro"/>
</dbReference>
<evidence type="ECO:0000313" key="6">
    <source>
        <dbReference type="Proteomes" id="UP000824232"/>
    </source>
</evidence>
<dbReference type="SUPFAM" id="SSF50249">
    <property type="entry name" value="Nucleic acid-binding proteins"/>
    <property type="match status" value="1"/>
</dbReference>
<dbReference type="InterPro" id="IPR011344">
    <property type="entry name" value="ssDNA-bd"/>
</dbReference>
<sequence>MNKVFLIGRLTRDPELRYTGNNTAVASFTIAVNRTYTNQAGEREADFIPVVVWRRQAESVKNYLSQGSQVAVEGRIQVRNYDDQNGQRRYVTEVIADSVEFIGSRRDNNGSQGTNTNNYNSGVTSAPSTPSEPTPYDFTDTPSSNNGTDISNDPYKDFGASIEIDDSELPF</sequence>
<dbReference type="PIRSF" id="PIRSF002070">
    <property type="entry name" value="SSB"/>
    <property type="match status" value="1"/>
</dbReference>
<dbReference type="PANTHER" id="PTHR10302">
    <property type="entry name" value="SINGLE-STRANDED DNA-BINDING PROTEIN"/>
    <property type="match status" value="1"/>
</dbReference>
<comment type="subunit">
    <text evidence="2">Homotetramer.</text>
</comment>
<feature type="compositionally biased region" description="Polar residues" evidence="4">
    <location>
        <begin position="109"/>
        <end position="123"/>
    </location>
</feature>
<accession>A0A9D1DVC2</accession>
<dbReference type="Proteomes" id="UP000824232">
    <property type="component" value="Unassembled WGS sequence"/>
</dbReference>
<dbReference type="PROSITE" id="PS50935">
    <property type="entry name" value="SSB"/>
    <property type="match status" value="1"/>
</dbReference>
<feature type="compositionally biased region" description="Low complexity" evidence="4">
    <location>
        <begin position="124"/>
        <end position="135"/>
    </location>
</feature>
<organism evidence="5 6">
    <name type="scientific">Candidatus Onthousia excrementipullorum</name>
    <dbReference type="NCBI Taxonomy" id="2840884"/>
    <lineage>
        <taxon>Bacteria</taxon>
        <taxon>Bacillati</taxon>
        <taxon>Bacillota</taxon>
        <taxon>Bacilli</taxon>
        <taxon>Candidatus Onthousia</taxon>
    </lineage>
</organism>
<dbReference type="NCBIfam" id="TIGR00621">
    <property type="entry name" value="ssb"/>
    <property type="match status" value="1"/>
</dbReference>
<name>A0A9D1DVC2_9FIRM</name>
<dbReference type="Pfam" id="PF00436">
    <property type="entry name" value="SSB"/>
    <property type="match status" value="1"/>
</dbReference>
<dbReference type="InterPro" id="IPR012340">
    <property type="entry name" value="NA-bd_OB-fold"/>
</dbReference>
<evidence type="ECO:0000256" key="1">
    <source>
        <dbReference type="ARBA" id="ARBA00023125"/>
    </source>
</evidence>
<keyword evidence="1 2" id="KW-0238">DNA-binding</keyword>
<evidence type="ECO:0000256" key="2">
    <source>
        <dbReference type="HAMAP-Rule" id="MF_00984"/>
    </source>
</evidence>
<evidence type="ECO:0000313" key="5">
    <source>
        <dbReference type="EMBL" id="HIR59690.1"/>
    </source>
</evidence>
<dbReference type="GO" id="GO:0003697">
    <property type="term" value="F:single-stranded DNA binding"/>
    <property type="evidence" value="ECO:0007669"/>
    <property type="project" value="UniProtKB-UniRule"/>
</dbReference>
<dbReference type="Gene3D" id="2.40.50.140">
    <property type="entry name" value="Nucleic acid-binding proteins"/>
    <property type="match status" value="1"/>
</dbReference>
<gene>
    <name evidence="5" type="primary">ssb</name>
    <name evidence="5" type="ORF">IAB38_06530</name>
</gene>
<feature type="region of interest" description="Disordered" evidence="4">
    <location>
        <begin position="104"/>
        <end position="171"/>
    </location>
</feature>